<gene>
    <name evidence="1" type="ORF">LzC2_33780</name>
</gene>
<dbReference type="RefSeq" id="WP_171189152.1">
    <property type="nucleotide sequence ID" value="NZ_WTPX01000135.1"/>
</dbReference>
<organism evidence="1 2">
    <name type="scientific">Alienimonas chondri</name>
    <dbReference type="NCBI Taxonomy" id="2681879"/>
    <lineage>
        <taxon>Bacteria</taxon>
        <taxon>Pseudomonadati</taxon>
        <taxon>Planctomycetota</taxon>
        <taxon>Planctomycetia</taxon>
        <taxon>Planctomycetales</taxon>
        <taxon>Planctomycetaceae</taxon>
        <taxon>Alienimonas</taxon>
    </lineage>
</organism>
<protein>
    <recommendedName>
        <fullName evidence="3">MucB/RseB N-terminal domain-containing protein</fullName>
    </recommendedName>
</protein>
<proteinExistence type="predicted"/>
<comment type="caution">
    <text evidence="1">The sequence shown here is derived from an EMBL/GenBank/DDBJ whole genome shotgun (WGS) entry which is preliminary data.</text>
</comment>
<evidence type="ECO:0000313" key="1">
    <source>
        <dbReference type="EMBL" id="NNJ27276.1"/>
    </source>
</evidence>
<dbReference type="EMBL" id="WTPX01000135">
    <property type="protein sequence ID" value="NNJ27276.1"/>
    <property type="molecule type" value="Genomic_DNA"/>
</dbReference>
<keyword evidence="2" id="KW-1185">Reference proteome</keyword>
<sequence length="371" mass="40369">MGAILLWAGVAGAWGQAAGDPAAYALLEDLERGRSDHDAAVRGGRVEGYRLVVITKQPEAALPRSVVTEELLPVLMGMTPGLGGREDLDARTSALVAKHVPDPDQVVAQWSWFSLVYSGDDLAVRTEGLGGPELMVWTGGEEHLYTQNADRTWGQVSLLSQPRGVRPATPHSFLFLPDNRKVPRLRLETADGVRTLTNDYYTMALDGNRHILRETLIRSGGQYWSERFQRDFRDVPLAQKTLSLPHSIASLDYARIVGDAPAPAAGPLPPDDAGDAEDDAAAEGPRVAVMTLHRVIDAEFGVEAGPEAFRIAAPQGTTVADFRGAERVNGTRRAWVGRLREGTADVVEAVRSGRVTLRQRWRPRACGLYGR</sequence>
<accession>A0ABX1VIK9</accession>
<evidence type="ECO:0000313" key="2">
    <source>
        <dbReference type="Proteomes" id="UP000609651"/>
    </source>
</evidence>
<dbReference type="Proteomes" id="UP000609651">
    <property type="component" value="Unassembled WGS sequence"/>
</dbReference>
<reference evidence="1 2" key="1">
    <citation type="journal article" date="2020" name="Syst. Appl. Microbiol.">
        <title>Alienimonas chondri sp. nov., a novel planctomycete isolated from the biofilm of the red alga Chondrus crispus.</title>
        <authorList>
            <person name="Vitorino I."/>
            <person name="Albuquerque L."/>
            <person name="Wiegand S."/>
            <person name="Kallscheuer N."/>
            <person name="da Costa M.S."/>
            <person name="Lobo-da-Cunha A."/>
            <person name="Jogler C."/>
            <person name="Lage O.M."/>
        </authorList>
    </citation>
    <scope>NUCLEOTIDE SEQUENCE [LARGE SCALE GENOMIC DNA]</scope>
    <source>
        <strain evidence="1 2">LzC2</strain>
    </source>
</reference>
<name>A0ABX1VIK9_9PLAN</name>
<evidence type="ECO:0008006" key="3">
    <source>
        <dbReference type="Google" id="ProtNLM"/>
    </source>
</evidence>